<protein>
    <submittedName>
        <fullName evidence="8">RDD domain containing protein</fullName>
    </submittedName>
</protein>
<dbReference type="EMBL" id="FMWO01000041">
    <property type="protein sequence ID" value="SCZ85122.1"/>
    <property type="molecule type" value="Genomic_DNA"/>
</dbReference>
<dbReference type="GO" id="GO:0005886">
    <property type="term" value="C:plasma membrane"/>
    <property type="evidence" value="ECO:0007669"/>
    <property type="project" value="UniProtKB-SubCell"/>
</dbReference>
<gene>
    <name evidence="8" type="ORF">NSMM_340058</name>
</gene>
<evidence type="ECO:0000259" key="7">
    <source>
        <dbReference type="Pfam" id="PF06271"/>
    </source>
</evidence>
<dbReference type="PANTHER" id="PTHR36115">
    <property type="entry name" value="PROLINE-RICH ANTIGEN HOMOLOG-RELATED"/>
    <property type="match status" value="1"/>
</dbReference>
<comment type="subcellular location">
    <subcellularLocation>
        <location evidence="1">Cell membrane</location>
        <topology evidence="1">Multi-pass membrane protein</topology>
    </subcellularLocation>
</comment>
<feature type="transmembrane region" description="Helical" evidence="6">
    <location>
        <begin position="60"/>
        <end position="77"/>
    </location>
</feature>
<accession>A0A1G5SDA1</accession>
<evidence type="ECO:0000256" key="1">
    <source>
        <dbReference type="ARBA" id="ARBA00004651"/>
    </source>
</evidence>
<dbReference type="STRING" id="51642.NSMM_340058"/>
<keyword evidence="3 6" id="KW-0812">Transmembrane</keyword>
<keyword evidence="5 6" id="KW-0472">Membrane</keyword>
<feature type="domain" description="RDD" evidence="7">
    <location>
        <begin position="16"/>
        <end position="143"/>
    </location>
</feature>
<evidence type="ECO:0000313" key="8">
    <source>
        <dbReference type="EMBL" id="SCZ85122.1"/>
    </source>
</evidence>
<evidence type="ECO:0000256" key="6">
    <source>
        <dbReference type="SAM" id="Phobius"/>
    </source>
</evidence>
<keyword evidence="4 6" id="KW-1133">Transmembrane helix</keyword>
<dbReference type="InterPro" id="IPR010432">
    <property type="entry name" value="RDD"/>
</dbReference>
<dbReference type="AlphaFoldDB" id="A0A1G5SDA1"/>
<reference evidence="8 9" key="1">
    <citation type="submission" date="2016-10" db="EMBL/GenBank/DDBJ databases">
        <authorList>
            <person name="de Groot N.N."/>
        </authorList>
    </citation>
    <scope>NUCLEOTIDE SEQUENCE [LARGE SCALE GENOMIC DNA]</scope>
    <source>
        <strain evidence="8">1</strain>
    </source>
</reference>
<keyword evidence="9" id="KW-1185">Reference proteome</keyword>
<evidence type="ECO:0000313" key="9">
    <source>
        <dbReference type="Proteomes" id="UP000198729"/>
    </source>
</evidence>
<keyword evidence="2" id="KW-1003">Cell membrane</keyword>
<evidence type="ECO:0000256" key="4">
    <source>
        <dbReference type="ARBA" id="ARBA00022989"/>
    </source>
</evidence>
<proteinExistence type="predicted"/>
<evidence type="ECO:0000256" key="5">
    <source>
        <dbReference type="ARBA" id="ARBA00023136"/>
    </source>
</evidence>
<dbReference type="OrthoDB" id="5298807at2"/>
<organism evidence="8 9">
    <name type="scientific">Nitrosomonas mobilis</name>
    <dbReference type="NCBI Taxonomy" id="51642"/>
    <lineage>
        <taxon>Bacteria</taxon>
        <taxon>Pseudomonadati</taxon>
        <taxon>Pseudomonadota</taxon>
        <taxon>Betaproteobacteria</taxon>
        <taxon>Nitrosomonadales</taxon>
        <taxon>Nitrosomonadaceae</taxon>
        <taxon>Nitrosomonas</taxon>
    </lineage>
</organism>
<feature type="transmembrane region" description="Helical" evidence="6">
    <location>
        <begin position="112"/>
        <end position="131"/>
    </location>
</feature>
<sequence>MTKLLNKTHFSTERVVPGFGRRVLALCYEFILLLGVWFVVSLLFHLVFRDPNAAYFRPLFQFYLLSIGGIYFTWFWTHGGQTLAMQTWRMKLVSIETTGDDRVTVQQAVKRYVMAVIGISFFGIGLWWALFDRDRQFLHDRLAHTRIVQHSNQP</sequence>
<name>A0A1G5SDA1_9PROT</name>
<dbReference type="RefSeq" id="WP_090285140.1">
    <property type="nucleotide sequence ID" value="NZ_FMWO01000041.1"/>
</dbReference>
<dbReference type="Pfam" id="PF06271">
    <property type="entry name" value="RDD"/>
    <property type="match status" value="1"/>
</dbReference>
<dbReference type="InterPro" id="IPR051791">
    <property type="entry name" value="Pra-immunoreactive"/>
</dbReference>
<evidence type="ECO:0000256" key="3">
    <source>
        <dbReference type="ARBA" id="ARBA00022692"/>
    </source>
</evidence>
<feature type="transmembrane region" description="Helical" evidence="6">
    <location>
        <begin position="23"/>
        <end position="48"/>
    </location>
</feature>
<evidence type="ECO:0000256" key="2">
    <source>
        <dbReference type="ARBA" id="ARBA00022475"/>
    </source>
</evidence>
<dbReference type="PANTHER" id="PTHR36115:SF10">
    <property type="entry name" value="RDD DOMAIN-CONTAINING PROTEIN"/>
    <property type="match status" value="1"/>
</dbReference>
<dbReference type="Proteomes" id="UP000198729">
    <property type="component" value="Unassembled WGS sequence"/>
</dbReference>